<dbReference type="RefSeq" id="WP_196191732.1">
    <property type="nucleotide sequence ID" value="NZ_JADPRT010000001.1"/>
</dbReference>
<dbReference type="Pfam" id="PF13480">
    <property type="entry name" value="Acetyltransf_6"/>
    <property type="match status" value="1"/>
</dbReference>
<dbReference type="PANTHER" id="PTHR36174:SF1">
    <property type="entry name" value="LIPID II:GLYCINE GLYCYLTRANSFERASE"/>
    <property type="match status" value="1"/>
</dbReference>
<dbReference type="PANTHER" id="PTHR36174">
    <property type="entry name" value="LIPID II:GLYCINE GLYCYLTRANSFERASE"/>
    <property type="match status" value="1"/>
</dbReference>
<dbReference type="InterPro" id="IPR050644">
    <property type="entry name" value="PG_Glycine_Bridge_Synth"/>
</dbReference>
<dbReference type="SUPFAM" id="SSF55729">
    <property type="entry name" value="Acyl-CoA N-acyltransferases (Nat)"/>
    <property type="match status" value="1"/>
</dbReference>
<dbReference type="Gene3D" id="3.40.630.30">
    <property type="match status" value="1"/>
</dbReference>
<feature type="domain" description="BioF2-like acetyltransferase" evidence="1">
    <location>
        <begin position="163"/>
        <end position="303"/>
    </location>
</feature>
<dbReference type="AlphaFoldDB" id="A0A931FCJ8"/>
<accession>A0A931FCJ8</accession>
<evidence type="ECO:0000313" key="3">
    <source>
        <dbReference type="Proteomes" id="UP000657385"/>
    </source>
</evidence>
<name>A0A931FCJ8_9ACTN</name>
<sequence length="354" mass="39860">MASAQGSHIEVTSPVPRELWWELARRDRDVLVTQTPTWLDCLCDAWPLEDVSRHYRFASGAELVVPMVRRRSWPGRLLTEESWPGWGVGGAVVPDGAPDVDQARLVFDDLASRPALRVAVRFSPRGPSVWDASVPEGFASVERTTYLLDLAGGFEEAWTRGFHSSVRQGARRAERSQATFEVDRTGRFVPQFQQLYEESLVRWAEQQHEPLALARWRRLREEPPRLVAAVAERFGADCAIWLASHEGRPAAAIVVLRHGTHAKYWRGAMDRSLAAPVHANHMLHRLAIQDACAAGCLLYDMGDARPGSTLARFKESFGARPVFSPAYYRERLPLTAADRYLREAVKRLIGFRNA</sequence>
<keyword evidence="3" id="KW-1185">Reference proteome</keyword>
<protein>
    <submittedName>
        <fullName evidence="2">GNAT family N-acetyltransferase</fullName>
    </submittedName>
</protein>
<gene>
    <name evidence="2" type="ORF">I2501_00590</name>
</gene>
<dbReference type="EMBL" id="JADPRT010000001">
    <property type="protein sequence ID" value="MBF9066531.1"/>
    <property type="molecule type" value="Genomic_DNA"/>
</dbReference>
<dbReference type="Proteomes" id="UP000657385">
    <property type="component" value="Unassembled WGS sequence"/>
</dbReference>
<evidence type="ECO:0000259" key="1">
    <source>
        <dbReference type="Pfam" id="PF13480"/>
    </source>
</evidence>
<evidence type="ECO:0000313" key="2">
    <source>
        <dbReference type="EMBL" id="MBF9066531.1"/>
    </source>
</evidence>
<reference evidence="2" key="1">
    <citation type="submission" date="2020-11" db="EMBL/GenBank/DDBJ databases">
        <title>Isolation and identification of active actinomycetes.</title>
        <authorList>
            <person name="Yu B."/>
        </authorList>
    </citation>
    <scope>NUCLEOTIDE SEQUENCE</scope>
    <source>
        <strain evidence="2">NEAU-YB345</strain>
    </source>
</reference>
<comment type="caution">
    <text evidence="2">The sequence shown here is derived from an EMBL/GenBank/DDBJ whole genome shotgun (WGS) entry which is preliminary data.</text>
</comment>
<organism evidence="2 3">
    <name type="scientific">Streptacidiphilus fuscans</name>
    <dbReference type="NCBI Taxonomy" id="2789292"/>
    <lineage>
        <taxon>Bacteria</taxon>
        <taxon>Bacillati</taxon>
        <taxon>Actinomycetota</taxon>
        <taxon>Actinomycetes</taxon>
        <taxon>Kitasatosporales</taxon>
        <taxon>Streptomycetaceae</taxon>
        <taxon>Streptacidiphilus</taxon>
    </lineage>
</organism>
<dbReference type="InterPro" id="IPR038740">
    <property type="entry name" value="BioF2-like_GNAT_dom"/>
</dbReference>
<dbReference type="InterPro" id="IPR016181">
    <property type="entry name" value="Acyl_CoA_acyltransferase"/>
</dbReference>
<proteinExistence type="predicted"/>